<proteinExistence type="predicted"/>
<dbReference type="Proteomes" id="UP000324354">
    <property type="component" value="Chromosome"/>
</dbReference>
<organism evidence="1 2">
    <name type="scientific">Pyrococcus furiosus (strain ATCC 43587 / DSM 3638 / JCM 8422 / Vc1)</name>
    <dbReference type="NCBI Taxonomy" id="186497"/>
    <lineage>
        <taxon>Archaea</taxon>
        <taxon>Methanobacteriati</taxon>
        <taxon>Methanobacteriota</taxon>
        <taxon>Thermococci</taxon>
        <taxon>Thermococcales</taxon>
        <taxon>Thermococcaceae</taxon>
        <taxon>Pyrococcus</taxon>
    </lineage>
</organism>
<reference evidence="1 2" key="1">
    <citation type="submission" date="2017-08" db="EMBL/GenBank/DDBJ databases">
        <title>Resequencing and Reannotation of the genome of Pyrococcus furiosus type strain DSM3638.</title>
        <authorList>
            <person name="Reichelt R.M."/>
            <person name="Bunk B."/>
        </authorList>
    </citation>
    <scope>NUCLEOTIDE SEQUENCE [LARGE SCALE GENOMIC DNA]</scope>
    <source>
        <strain evidence="1 2">DSM 3638</strain>
    </source>
</reference>
<evidence type="ECO:0000313" key="2">
    <source>
        <dbReference type="Proteomes" id="UP000324354"/>
    </source>
</evidence>
<gene>
    <name evidence="1" type="ORF">PFDSM3638_04790</name>
</gene>
<accession>A0A5C0XPN0</accession>
<sequence length="61" mass="6915">MLCIFVFGYSGNTTAMESREIPPQLASQIAQTYVNWIATNIPEFKNWKNATIGEPTRVHMP</sequence>
<name>A0A5C0XPN0_PYRFU</name>
<dbReference type="AlphaFoldDB" id="A0A5C0XPN0"/>
<dbReference type="EMBL" id="CP023154">
    <property type="protein sequence ID" value="QEK78621.1"/>
    <property type="molecule type" value="Genomic_DNA"/>
</dbReference>
<evidence type="ECO:0000313" key="1">
    <source>
        <dbReference type="EMBL" id="QEK78621.1"/>
    </source>
</evidence>
<protein>
    <submittedName>
        <fullName evidence="1">Uncharacterized protein</fullName>
    </submittedName>
</protein>